<feature type="transmembrane region" description="Helical" evidence="7">
    <location>
        <begin position="320"/>
        <end position="337"/>
    </location>
</feature>
<organism evidence="9 10">
    <name type="scientific">Paraburkholderia denitrificans</name>
    <dbReference type="NCBI Taxonomy" id="694025"/>
    <lineage>
        <taxon>Bacteria</taxon>
        <taxon>Pseudomonadati</taxon>
        <taxon>Pseudomonadota</taxon>
        <taxon>Betaproteobacteria</taxon>
        <taxon>Burkholderiales</taxon>
        <taxon>Burkholderiaceae</taxon>
        <taxon>Paraburkholderia</taxon>
    </lineage>
</organism>
<evidence type="ECO:0000256" key="2">
    <source>
        <dbReference type="ARBA" id="ARBA00010992"/>
    </source>
</evidence>
<reference evidence="10" key="1">
    <citation type="journal article" date="2019" name="Int. J. Syst. Evol. Microbiol.">
        <title>The Global Catalogue of Microorganisms (GCM) 10K type strain sequencing project: providing services to taxonomists for standard genome sequencing and annotation.</title>
        <authorList>
            <consortium name="The Broad Institute Genomics Platform"/>
            <consortium name="The Broad Institute Genome Sequencing Center for Infectious Disease"/>
            <person name="Wu L."/>
            <person name="Ma J."/>
        </authorList>
    </citation>
    <scope>NUCLEOTIDE SEQUENCE [LARGE SCALE GENOMIC DNA]</scope>
    <source>
        <strain evidence="10">CCUG 56042</strain>
    </source>
</reference>
<feature type="transmembrane region" description="Helical" evidence="7">
    <location>
        <begin position="383"/>
        <end position="402"/>
    </location>
</feature>
<keyword evidence="3" id="KW-0813">Transport</keyword>
<feature type="transmembrane region" description="Helical" evidence="7">
    <location>
        <begin position="139"/>
        <end position="159"/>
    </location>
</feature>
<dbReference type="InterPro" id="IPR005829">
    <property type="entry name" value="Sugar_transporter_CS"/>
</dbReference>
<dbReference type="RefSeq" id="WP_377708843.1">
    <property type="nucleotide sequence ID" value="NZ_JBHSMP010000003.1"/>
</dbReference>
<feature type="transmembrane region" description="Helical" evidence="7">
    <location>
        <begin position="292"/>
        <end position="313"/>
    </location>
</feature>
<evidence type="ECO:0000256" key="3">
    <source>
        <dbReference type="ARBA" id="ARBA00022448"/>
    </source>
</evidence>
<sequence length="441" mass="48139">MVILLSLGGVFEFYDLFFTGYVAPGMVHSGLFTPESLGFFSALGPLKVAGFGTFVFSTFAGLWVGALVFGQVADRFGRRIIFTWSLIWYIACTAIMAFQTTGQALNIWRFVAGIGIGIELVTIDTYICELIPNAERGRAYAVNQLITFSVVPVVAFLAFILKNTHPIGLDYWRVVILIGSVGAIVVWFLRRSIPESPRWLARHGRVEEAERIVAEIERRVAAEKRITLPPPGPVKVEKGGHGSLIEVLRPPYLRRTVLLSIFNMAQVIGFYGFAAWVPTLLISRGVHVTESLGYAFVIAIANPFGPLLGVWFADKVERKTQIVGGLAIMAVVIALFSQASEPSVLIVLGVIFTLAANVMSYAYHGYQAELYPTRVRARAVGFVYSWSRIAAAFAGLAIGILLHHYGVPGVAVFIGMAMVVGIVMTLLGPNTRGLALEEISH</sequence>
<feature type="domain" description="Major facilitator superfamily (MFS) profile" evidence="8">
    <location>
        <begin position="1"/>
        <end position="432"/>
    </location>
</feature>
<dbReference type="CDD" id="cd17316">
    <property type="entry name" value="MFS_SV2_like"/>
    <property type="match status" value="1"/>
</dbReference>
<gene>
    <name evidence="9" type="ORF">ACFPTO_00705</name>
</gene>
<evidence type="ECO:0000313" key="10">
    <source>
        <dbReference type="Proteomes" id="UP001596103"/>
    </source>
</evidence>
<comment type="caution">
    <text evidence="9">The sequence shown here is derived from an EMBL/GenBank/DDBJ whole genome shotgun (WGS) entry which is preliminary data.</text>
</comment>
<feature type="transmembrane region" description="Helical" evidence="7">
    <location>
        <begin position="48"/>
        <end position="69"/>
    </location>
</feature>
<keyword evidence="4 7" id="KW-0812">Transmembrane</keyword>
<comment type="similarity">
    <text evidence="2">Belongs to the major facilitator superfamily. Sugar transporter (TC 2.A.1.1) family.</text>
</comment>
<dbReference type="PROSITE" id="PS00217">
    <property type="entry name" value="SUGAR_TRANSPORT_2"/>
    <property type="match status" value="1"/>
</dbReference>
<keyword evidence="6 7" id="KW-0472">Membrane</keyword>
<comment type="subcellular location">
    <subcellularLocation>
        <location evidence="1">Membrane</location>
        <topology evidence="1">Multi-pass membrane protein</topology>
    </subcellularLocation>
</comment>
<evidence type="ECO:0000313" key="9">
    <source>
        <dbReference type="EMBL" id="MFC5427339.1"/>
    </source>
</evidence>
<evidence type="ECO:0000256" key="1">
    <source>
        <dbReference type="ARBA" id="ARBA00004141"/>
    </source>
</evidence>
<evidence type="ECO:0000256" key="5">
    <source>
        <dbReference type="ARBA" id="ARBA00022989"/>
    </source>
</evidence>
<dbReference type="InterPro" id="IPR005828">
    <property type="entry name" value="MFS_sugar_transport-like"/>
</dbReference>
<dbReference type="InterPro" id="IPR036259">
    <property type="entry name" value="MFS_trans_sf"/>
</dbReference>
<accession>A0ABW0J2T6</accession>
<dbReference type="Pfam" id="PF00083">
    <property type="entry name" value="Sugar_tr"/>
    <property type="match status" value="1"/>
</dbReference>
<feature type="transmembrane region" description="Helical" evidence="7">
    <location>
        <begin position="171"/>
        <end position="189"/>
    </location>
</feature>
<dbReference type="PANTHER" id="PTHR23511:SF34">
    <property type="entry name" value="SYNAPTIC VESICLE GLYCOPROTEIN 2"/>
    <property type="match status" value="1"/>
</dbReference>
<dbReference type="Gene3D" id="1.20.1250.20">
    <property type="entry name" value="MFS general substrate transporter like domains"/>
    <property type="match status" value="1"/>
</dbReference>
<evidence type="ECO:0000256" key="6">
    <source>
        <dbReference type="ARBA" id="ARBA00023136"/>
    </source>
</evidence>
<dbReference type="SUPFAM" id="SSF103473">
    <property type="entry name" value="MFS general substrate transporter"/>
    <property type="match status" value="1"/>
</dbReference>
<keyword evidence="10" id="KW-1185">Reference proteome</keyword>
<keyword evidence="5 7" id="KW-1133">Transmembrane helix</keyword>
<feature type="transmembrane region" description="Helical" evidence="7">
    <location>
        <begin position="107"/>
        <end position="127"/>
    </location>
</feature>
<feature type="transmembrane region" description="Helical" evidence="7">
    <location>
        <begin position="408"/>
        <end position="427"/>
    </location>
</feature>
<dbReference type="EMBL" id="JBHSMP010000003">
    <property type="protein sequence ID" value="MFC5427339.1"/>
    <property type="molecule type" value="Genomic_DNA"/>
</dbReference>
<proteinExistence type="inferred from homology"/>
<protein>
    <submittedName>
        <fullName evidence="9">MFS transporter</fullName>
    </submittedName>
</protein>
<dbReference type="InterPro" id="IPR020846">
    <property type="entry name" value="MFS_dom"/>
</dbReference>
<evidence type="ECO:0000256" key="4">
    <source>
        <dbReference type="ARBA" id="ARBA00022692"/>
    </source>
</evidence>
<dbReference type="Proteomes" id="UP001596103">
    <property type="component" value="Unassembled WGS sequence"/>
</dbReference>
<evidence type="ECO:0000259" key="8">
    <source>
        <dbReference type="PROSITE" id="PS50850"/>
    </source>
</evidence>
<feature type="transmembrane region" description="Helical" evidence="7">
    <location>
        <begin position="343"/>
        <end position="363"/>
    </location>
</feature>
<feature type="transmembrane region" description="Helical" evidence="7">
    <location>
        <begin position="257"/>
        <end position="277"/>
    </location>
</feature>
<feature type="transmembrane region" description="Helical" evidence="7">
    <location>
        <begin position="81"/>
        <end position="101"/>
    </location>
</feature>
<dbReference type="PANTHER" id="PTHR23511">
    <property type="entry name" value="SYNAPTIC VESICLE GLYCOPROTEIN 2"/>
    <property type="match status" value="1"/>
</dbReference>
<evidence type="ECO:0000256" key="7">
    <source>
        <dbReference type="SAM" id="Phobius"/>
    </source>
</evidence>
<dbReference type="PROSITE" id="PS50850">
    <property type="entry name" value="MFS"/>
    <property type="match status" value="1"/>
</dbReference>
<name>A0ABW0J2T6_9BURK</name>